<name>A0A9D4BXE1_DREPO</name>
<proteinExistence type="predicted"/>
<evidence type="ECO:0000313" key="1">
    <source>
        <dbReference type="EMBL" id="KAH3711978.1"/>
    </source>
</evidence>
<keyword evidence="2" id="KW-1185">Reference proteome</keyword>
<accession>A0A9D4BXE1</accession>
<dbReference type="AlphaFoldDB" id="A0A9D4BXE1"/>
<dbReference type="EMBL" id="JAIWYP010000014">
    <property type="protein sequence ID" value="KAH3711978.1"/>
    <property type="molecule type" value="Genomic_DNA"/>
</dbReference>
<evidence type="ECO:0000313" key="2">
    <source>
        <dbReference type="Proteomes" id="UP000828390"/>
    </source>
</evidence>
<protein>
    <submittedName>
        <fullName evidence="1">Uncharacterized protein</fullName>
    </submittedName>
</protein>
<sequence>MDKWDSNFRDFLAERDLLNKPEKIWNADETGFQMGSKAGYVIGPSEEKFPTQVPHMSGSSTKALDSYVLSLC</sequence>
<dbReference type="Proteomes" id="UP000828390">
    <property type="component" value="Unassembled WGS sequence"/>
</dbReference>
<gene>
    <name evidence="1" type="ORF">DPMN_071655</name>
</gene>
<organism evidence="1 2">
    <name type="scientific">Dreissena polymorpha</name>
    <name type="common">Zebra mussel</name>
    <name type="synonym">Mytilus polymorpha</name>
    <dbReference type="NCBI Taxonomy" id="45954"/>
    <lineage>
        <taxon>Eukaryota</taxon>
        <taxon>Metazoa</taxon>
        <taxon>Spiralia</taxon>
        <taxon>Lophotrochozoa</taxon>
        <taxon>Mollusca</taxon>
        <taxon>Bivalvia</taxon>
        <taxon>Autobranchia</taxon>
        <taxon>Heteroconchia</taxon>
        <taxon>Euheterodonta</taxon>
        <taxon>Imparidentia</taxon>
        <taxon>Neoheterodontei</taxon>
        <taxon>Myida</taxon>
        <taxon>Dreissenoidea</taxon>
        <taxon>Dreissenidae</taxon>
        <taxon>Dreissena</taxon>
    </lineage>
</organism>
<reference evidence="1" key="1">
    <citation type="journal article" date="2019" name="bioRxiv">
        <title>The Genome of the Zebra Mussel, Dreissena polymorpha: A Resource for Invasive Species Research.</title>
        <authorList>
            <person name="McCartney M.A."/>
            <person name="Auch B."/>
            <person name="Kono T."/>
            <person name="Mallez S."/>
            <person name="Zhang Y."/>
            <person name="Obille A."/>
            <person name="Becker A."/>
            <person name="Abrahante J.E."/>
            <person name="Garbe J."/>
            <person name="Badalamenti J.P."/>
            <person name="Herman A."/>
            <person name="Mangelson H."/>
            <person name="Liachko I."/>
            <person name="Sullivan S."/>
            <person name="Sone E.D."/>
            <person name="Koren S."/>
            <person name="Silverstein K.A.T."/>
            <person name="Beckman K.B."/>
            <person name="Gohl D.M."/>
        </authorList>
    </citation>
    <scope>NUCLEOTIDE SEQUENCE</scope>
    <source>
        <strain evidence="1">Duluth1</strain>
        <tissue evidence="1">Whole animal</tissue>
    </source>
</reference>
<reference evidence="1" key="2">
    <citation type="submission" date="2020-11" db="EMBL/GenBank/DDBJ databases">
        <authorList>
            <person name="McCartney M.A."/>
            <person name="Auch B."/>
            <person name="Kono T."/>
            <person name="Mallez S."/>
            <person name="Becker A."/>
            <person name="Gohl D.M."/>
            <person name="Silverstein K.A.T."/>
            <person name="Koren S."/>
            <person name="Bechman K.B."/>
            <person name="Herman A."/>
            <person name="Abrahante J.E."/>
            <person name="Garbe J."/>
        </authorList>
    </citation>
    <scope>NUCLEOTIDE SEQUENCE</scope>
    <source>
        <strain evidence="1">Duluth1</strain>
        <tissue evidence="1">Whole animal</tissue>
    </source>
</reference>
<comment type="caution">
    <text evidence="1">The sequence shown here is derived from an EMBL/GenBank/DDBJ whole genome shotgun (WGS) entry which is preliminary data.</text>
</comment>